<keyword evidence="2" id="KW-1133">Transmembrane helix</keyword>
<feature type="region of interest" description="Disordered" evidence="1">
    <location>
        <begin position="781"/>
        <end position="816"/>
    </location>
</feature>
<feature type="compositionally biased region" description="Polar residues" evidence="1">
    <location>
        <begin position="797"/>
        <end position="810"/>
    </location>
</feature>
<feature type="compositionally biased region" description="Basic and acidic residues" evidence="1">
    <location>
        <begin position="1080"/>
        <end position="1090"/>
    </location>
</feature>
<accession>A0A9P1GZV5</accession>
<feature type="transmembrane region" description="Helical" evidence="2">
    <location>
        <begin position="979"/>
        <end position="999"/>
    </location>
</feature>
<dbReference type="AlphaFoldDB" id="A0A9P1GZV5"/>
<dbReference type="Proteomes" id="UP000838763">
    <property type="component" value="Unassembled WGS sequence"/>
</dbReference>
<feature type="transmembrane region" description="Helical" evidence="2">
    <location>
        <begin position="635"/>
        <end position="654"/>
    </location>
</feature>
<dbReference type="Pfam" id="PF11915">
    <property type="entry name" value="DUF3433"/>
    <property type="match status" value="1"/>
</dbReference>
<feature type="transmembrane region" description="Helical" evidence="2">
    <location>
        <begin position="237"/>
        <end position="258"/>
    </location>
</feature>
<keyword evidence="2" id="KW-0472">Membrane</keyword>
<feature type="compositionally biased region" description="Gly residues" evidence="1">
    <location>
        <begin position="532"/>
        <end position="547"/>
    </location>
</feature>
<protein>
    <submittedName>
        <fullName evidence="3">Uncharacterized protein</fullName>
    </submittedName>
</protein>
<organism evidence="3 4">
    <name type="scientific">Parascedosporium putredinis</name>
    <dbReference type="NCBI Taxonomy" id="1442378"/>
    <lineage>
        <taxon>Eukaryota</taxon>
        <taxon>Fungi</taxon>
        <taxon>Dikarya</taxon>
        <taxon>Ascomycota</taxon>
        <taxon>Pezizomycotina</taxon>
        <taxon>Sordariomycetes</taxon>
        <taxon>Hypocreomycetidae</taxon>
        <taxon>Microascales</taxon>
        <taxon>Microascaceae</taxon>
        <taxon>Parascedosporium</taxon>
    </lineage>
</organism>
<gene>
    <name evidence="3" type="ORF">PPNO1_LOCUS3129</name>
</gene>
<feature type="region of interest" description="Disordered" evidence="1">
    <location>
        <begin position="510"/>
        <end position="582"/>
    </location>
</feature>
<keyword evidence="4" id="KW-1185">Reference proteome</keyword>
<feature type="transmembrane region" description="Helical" evidence="2">
    <location>
        <begin position="685"/>
        <end position="705"/>
    </location>
</feature>
<feature type="transmembrane region" description="Helical" evidence="2">
    <location>
        <begin position="203"/>
        <end position="225"/>
    </location>
</feature>
<feature type="compositionally biased region" description="Polar residues" evidence="1">
    <location>
        <begin position="1"/>
        <end position="19"/>
    </location>
</feature>
<feature type="region of interest" description="Disordered" evidence="1">
    <location>
        <begin position="1"/>
        <end position="39"/>
    </location>
</feature>
<feature type="transmembrane region" description="Helical" evidence="2">
    <location>
        <begin position="597"/>
        <end position="615"/>
    </location>
</feature>
<feature type="compositionally biased region" description="Basic and acidic residues" evidence="1">
    <location>
        <begin position="469"/>
        <end position="479"/>
    </location>
</feature>
<dbReference type="InterPro" id="IPR021840">
    <property type="entry name" value="DUF3433"/>
</dbReference>
<reference evidence="3" key="1">
    <citation type="submission" date="2022-11" db="EMBL/GenBank/DDBJ databases">
        <authorList>
            <person name="Scott C."/>
            <person name="Bruce N."/>
        </authorList>
    </citation>
    <scope>NUCLEOTIDE SEQUENCE</scope>
</reference>
<evidence type="ECO:0000256" key="2">
    <source>
        <dbReference type="SAM" id="Phobius"/>
    </source>
</evidence>
<comment type="caution">
    <text evidence="3">The sequence shown here is derived from an EMBL/GenBank/DDBJ whole genome shotgun (WGS) entry which is preliminary data.</text>
</comment>
<feature type="transmembrane region" description="Helical" evidence="2">
    <location>
        <begin position="940"/>
        <end position="959"/>
    </location>
</feature>
<dbReference type="EMBL" id="CALLCH030000008">
    <property type="protein sequence ID" value="CAI4213382.1"/>
    <property type="molecule type" value="Genomic_DNA"/>
</dbReference>
<dbReference type="PANTHER" id="PTHR37544:SF3">
    <property type="entry name" value="SPRAY"/>
    <property type="match status" value="1"/>
</dbReference>
<name>A0A9P1GZV5_9PEZI</name>
<feature type="region of interest" description="Disordered" evidence="1">
    <location>
        <begin position="1078"/>
        <end position="1100"/>
    </location>
</feature>
<feature type="transmembrane region" description="Helical" evidence="2">
    <location>
        <begin position="879"/>
        <end position="903"/>
    </location>
</feature>
<evidence type="ECO:0000313" key="4">
    <source>
        <dbReference type="Proteomes" id="UP000838763"/>
    </source>
</evidence>
<feature type="transmembrane region" description="Helical" evidence="2">
    <location>
        <begin position="831"/>
        <end position="850"/>
    </location>
</feature>
<dbReference type="OrthoDB" id="5428901at2759"/>
<feature type="compositionally biased region" description="Gly residues" evidence="1">
    <location>
        <begin position="484"/>
        <end position="493"/>
    </location>
</feature>
<sequence>MADASTTQAALPPQANSADCGTACVPRSAETTSSSNPRWEELEEEFYRGPMTTMWNPPLSILDEDIDRADLYFYSPAICPLGWYPAYPAFPFLNRTEGVTSTLPCRSRNRPLVNTVWSWTVAHSLLPLESLVTATDGWLVVSEGMPGPPTPDALIPRHLEQQPDSIHITGRDAIPTFAPGSPIRVPEVAYTEYALPSPEGQQVASIIMCMIPVVVGLVASALGFAHRDPAYTPRIMTWPSLVLLASILIAAIGLIRVAQDVLRLDDRGVSDLVTGIRRLRRREVEFRPGPVRWEGPRVVSTPPSWPPSQPTMRDPPVVGVQVRPTEVYASVETSPVDQKAYFDELVGDGGNGWHLACPGDIDDRFFTEIRSEWLRFPDYVYISVVHIDHADDGVMRFDLVLELGEGEDWNREPSGPGKAGQASKSYDQSLIKDFEEYLALFGEDVDLEILLAFFSFDDDVEPSGVAHGAENDAGEKAHAPEGIQGAGSGGQGVGELVVASGGSGGRLVAVGSAGTGSDGENVDGAEVAGSAGNSGAGGAGEANGVAGGLAPTSGAGRDERKSSPSGPRPGRPAAGDTESGETSSPLYILNIFTEADYFFAYFFPNLLTVLFTVPWRITSFRPVAPILPLINRDWAVVWAATLEYICAILAPVAAEAVGMGVMGPCDDFDAANCLIVVEVLPKVAVIAQCLLGAMVFAIIALLYTLSGRTSALRNDPRSIVGITALLRNEETRRKLKSIPEKDLQSIKAICEQLGQERFKTGNFLPPLGLSEYGIIPVNPTSARGPDPAQLEPGPNVQGPTMSRTDTGSTDASEDADGGDVLKPLDVRWSCWTLLGFAALHLGLVAMILYWRLTSRGDSYAENKTAFSKFMMSQRFGVRFLFAALGVAINFCWMAVFNDALVLIPIWNLSQGYRNAESTILRHYTTDPYSELVRSLRARRFFTAFLSFVVVLSDFLPVILTNVPYSRLLTNMANWVNVGLSMAILSLMATALVALAFLMWRYRPKFFIPLDVLRKNPLLGIMMLACSSETTAAAVGGLSIMTTGEQAAAVKKVGAYYKLVGAAERGQRARIEMIDGDASAVEEKAEEERKGATGQPTSDAS</sequence>
<evidence type="ECO:0000256" key="1">
    <source>
        <dbReference type="SAM" id="MobiDB-lite"/>
    </source>
</evidence>
<evidence type="ECO:0000313" key="3">
    <source>
        <dbReference type="EMBL" id="CAI4213382.1"/>
    </source>
</evidence>
<dbReference type="PANTHER" id="PTHR37544">
    <property type="entry name" value="SPRAY-RELATED"/>
    <property type="match status" value="1"/>
</dbReference>
<proteinExistence type="predicted"/>
<feature type="region of interest" description="Disordered" evidence="1">
    <location>
        <begin position="464"/>
        <end position="496"/>
    </location>
</feature>
<keyword evidence="2" id="KW-0812">Transmembrane</keyword>